<dbReference type="EMBL" id="CAJOAY010004545">
    <property type="protein sequence ID" value="CAF4073888.1"/>
    <property type="molecule type" value="Genomic_DNA"/>
</dbReference>
<dbReference type="SUPFAM" id="SSF63825">
    <property type="entry name" value="YWTD domain"/>
    <property type="match status" value="1"/>
</dbReference>
<dbReference type="InterPro" id="IPR011044">
    <property type="entry name" value="Quino_amine_DH_bsu"/>
</dbReference>
<comment type="caution">
    <text evidence="2">The sequence shown here is derived from an EMBL/GenBank/DDBJ whole genome shotgun (WGS) entry which is preliminary data.</text>
</comment>
<reference evidence="2" key="1">
    <citation type="submission" date="2021-02" db="EMBL/GenBank/DDBJ databases">
        <authorList>
            <person name="Nowell W R."/>
        </authorList>
    </citation>
    <scope>NUCLEOTIDE SEQUENCE</scope>
</reference>
<dbReference type="Proteomes" id="UP000663881">
    <property type="component" value="Unassembled WGS sequence"/>
</dbReference>
<dbReference type="AlphaFoldDB" id="A0A813UA35"/>
<evidence type="ECO:0000313" key="4">
    <source>
        <dbReference type="Proteomes" id="UP000663845"/>
    </source>
</evidence>
<evidence type="ECO:0000256" key="1">
    <source>
        <dbReference type="SAM" id="SignalP"/>
    </source>
</evidence>
<feature type="chain" id="PRO_5036223121" evidence="1">
    <location>
        <begin position="22"/>
        <end position="314"/>
    </location>
</feature>
<name>A0A813UA35_9BILA</name>
<organism evidence="2 4">
    <name type="scientific">Adineta steineri</name>
    <dbReference type="NCBI Taxonomy" id="433720"/>
    <lineage>
        <taxon>Eukaryota</taxon>
        <taxon>Metazoa</taxon>
        <taxon>Spiralia</taxon>
        <taxon>Gnathifera</taxon>
        <taxon>Rotifera</taxon>
        <taxon>Eurotatoria</taxon>
        <taxon>Bdelloidea</taxon>
        <taxon>Adinetida</taxon>
        <taxon>Adinetidae</taxon>
        <taxon>Adineta</taxon>
    </lineage>
</organism>
<keyword evidence="1" id="KW-0732">Signal</keyword>
<dbReference type="SUPFAM" id="SSF50969">
    <property type="entry name" value="YVTN repeat-like/Quinoprotein amine dehydrogenase"/>
    <property type="match status" value="1"/>
</dbReference>
<gene>
    <name evidence="2" type="ORF">JYZ213_LOCUS6458</name>
    <name evidence="3" type="ORF">OKA104_LOCUS34145</name>
</gene>
<evidence type="ECO:0000313" key="3">
    <source>
        <dbReference type="EMBL" id="CAF4073888.1"/>
    </source>
</evidence>
<feature type="signal peptide" evidence="1">
    <location>
        <begin position="1"/>
        <end position="21"/>
    </location>
</feature>
<sequence length="314" mass="35370">MCNSFRLSLLFVYIIFNNINGIRTIPRGYILGATFELGTTSNKLYKIDPITGVFTLFTSLDGYSPDDATYDLINKIFYIFVSGPAVRRESSMSLILVNPFNGTKQYRNIITEDYAELYGLRVDSSTGKLYSLQMSSAGEDPVSIVQIDPFNFIATRWVNITEVSGISPDSMAIFYNATNHQYFVTVVSGDNETLVGIDLIKQKIISRISNSDLPSFLCYDNKTDAFYGMQRFTGKRGCRLIRLNPYNGTLDILSDDFNDYEPSAGNCYEGYYFTMIILNSETQQILTFDLNNNGKLISNKPGEEYLSSLAFIPI</sequence>
<proteinExistence type="predicted"/>
<evidence type="ECO:0000313" key="2">
    <source>
        <dbReference type="EMBL" id="CAF0823817.1"/>
    </source>
</evidence>
<dbReference type="Proteomes" id="UP000663845">
    <property type="component" value="Unassembled WGS sequence"/>
</dbReference>
<dbReference type="EMBL" id="CAJNOG010000040">
    <property type="protein sequence ID" value="CAF0823817.1"/>
    <property type="molecule type" value="Genomic_DNA"/>
</dbReference>
<protein>
    <submittedName>
        <fullName evidence="2">Uncharacterized protein</fullName>
    </submittedName>
</protein>
<accession>A0A813UA35</accession>